<dbReference type="OrthoDB" id="10550459at2759"/>
<evidence type="ECO:0000313" key="2">
    <source>
        <dbReference type="Proteomes" id="UP000749646"/>
    </source>
</evidence>
<dbReference type="Proteomes" id="UP000749646">
    <property type="component" value="Unassembled WGS sequence"/>
</dbReference>
<protein>
    <submittedName>
        <fullName evidence="1">Uncharacterized protein</fullName>
    </submittedName>
</protein>
<dbReference type="EMBL" id="JAAAHW010011522">
    <property type="protein sequence ID" value="KAF9919461.1"/>
    <property type="molecule type" value="Genomic_DNA"/>
</dbReference>
<organism evidence="1 2">
    <name type="scientific">Modicella reniformis</name>
    <dbReference type="NCBI Taxonomy" id="1440133"/>
    <lineage>
        <taxon>Eukaryota</taxon>
        <taxon>Fungi</taxon>
        <taxon>Fungi incertae sedis</taxon>
        <taxon>Mucoromycota</taxon>
        <taxon>Mortierellomycotina</taxon>
        <taxon>Mortierellomycetes</taxon>
        <taxon>Mortierellales</taxon>
        <taxon>Mortierellaceae</taxon>
        <taxon>Modicella</taxon>
    </lineage>
</organism>
<proteinExistence type="predicted"/>
<gene>
    <name evidence="1" type="ORF">BGZ65_012129</name>
</gene>
<name>A0A9P6IHF5_9FUNG</name>
<dbReference type="AlphaFoldDB" id="A0A9P6IHF5"/>
<sequence>MSLDSSHDVPFPSTIDEVLGERLQPSEAECATQIANSIEAGIHRISPVGGAEPSRRDVHAKATGILKGQLKVHDNIPPR</sequence>
<feature type="non-terminal residue" evidence="1">
    <location>
        <position position="79"/>
    </location>
</feature>
<keyword evidence="2" id="KW-1185">Reference proteome</keyword>
<reference evidence="1" key="1">
    <citation type="journal article" date="2020" name="Fungal Divers.">
        <title>Resolving the Mortierellaceae phylogeny through synthesis of multi-gene phylogenetics and phylogenomics.</title>
        <authorList>
            <person name="Vandepol N."/>
            <person name="Liber J."/>
            <person name="Desiro A."/>
            <person name="Na H."/>
            <person name="Kennedy M."/>
            <person name="Barry K."/>
            <person name="Grigoriev I.V."/>
            <person name="Miller A.N."/>
            <person name="O'Donnell K."/>
            <person name="Stajich J.E."/>
            <person name="Bonito G."/>
        </authorList>
    </citation>
    <scope>NUCLEOTIDE SEQUENCE</scope>
    <source>
        <strain evidence="1">MES-2147</strain>
    </source>
</reference>
<comment type="caution">
    <text evidence="1">The sequence shown here is derived from an EMBL/GenBank/DDBJ whole genome shotgun (WGS) entry which is preliminary data.</text>
</comment>
<evidence type="ECO:0000313" key="1">
    <source>
        <dbReference type="EMBL" id="KAF9919461.1"/>
    </source>
</evidence>
<accession>A0A9P6IHF5</accession>